<dbReference type="InterPro" id="IPR051446">
    <property type="entry name" value="HTH_trans_reg/aminotransferase"/>
</dbReference>
<evidence type="ECO:0000313" key="9">
    <source>
        <dbReference type="Proteomes" id="UP001596157"/>
    </source>
</evidence>
<dbReference type="PROSITE" id="PS50949">
    <property type="entry name" value="HTH_GNTR"/>
    <property type="match status" value="1"/>
</dbReference>
<proteinExistence type="inferred from homology"/>
<dbReference type="PRINTS" id="PR00035">
    <property type="entry name" value="HTHGNTR"/>
</dbReference>
<dbReference type="SUPFAM" id="SSF46785">
    <property type="entry name" value="Winged helix' DNA-binding domain"/>
    <property type="match status" value="1"/>
</dbReference>
<keyword evidence="8" id="KW-0808">Transferase</keyword>
<dbReference type="CDD" id="cd00609">
    <property type="entry name" value="AAT_like"/>
    <property type="match status" value="1"/>
</dbReference>
<gene>
    <name evidence="8" type="ORF">ACFPM7_02295</name>
</gene>
<evidence type="ECO:0000256" key="3">
    <source>
        <dbReference type="ARBA" id="ARBA00023015"/>
    </source>
</evidence>
<feature type="domain" description="HTH gntR-type" evidence="7">
    <location>
        <begin position="26"/>
        <end position="94"/>
    </location>
</feature>
<dbReference type="Proteomes" id="UP001596157">
    <property type="component" value="Unassembled WGS sequence"/>
</dbReference>
<evidence type="ECO:0000256" key="2">
    <source>
        <dbReference type="ARBA" id="ARBA00022898"/>
    </source>
</evidence>
<dbReference type="PANTHER" id="PTHR46577">
    <property type="entry name" value="HTH-TYPE TRANSCRIPTIONAL REGULATORY PROTEIN GABR"/>
    <property type="match status" value="1"/>
</dbReference>
<name>A0ABW0EEP8_9PSEU</name>
<comment type="caution">
    <text evidence="8">The sequence shown here is derived from an EMBL/GenBank/DDBJ whole genome shotgun (WGS) entry which is preliminary data.</text>
</comment>
<dbReference type="SMART" id="SM00345">
    <property type="entry name" value="HTH_GNTR"/>
    <property type="match status" value="1"/>
</dbReference>
<keyword evidence="4" id="KW-0238">DNA-binding</keyword>
<dbReference type="Pfam" id="PF00392">
    <property type="entry name" value="GntR"/>
    <property type="match status" value="1"/>
</dbReference>
<dbReference type="InterPro" id="IPR015424">
    <property type="entry name" value="PyrdxlP-dep_Trfase"/>
</dbReference>
<reference evidence="9" key="1">
    <citation type="journal article" date="2019" name="Int. J. Syst. Evol. Microbiol.">
        <title>The Global Catalogue of Microorganisms (GCM) 10K type strain sequencing project: providing services to taxonomists for standard genome sequencing and annotation.</title>
        <authorList>
            <consortium name="The Broad Institute Genomics Platform"/>
            <consortium name="The Broad Institute Genome Sequencing Center for Infectious Disease"/>
            <person name="Wu L."/>
            <person name="Ma J."/>
        </authorList>
    </citation>
    <scope>NUCLEOTIDE SEQUENCE [LARGE SCALE GENOMIC DNA]</scope>
    <source>
        <strain evidence="9">CCUG 59778</strain>
    </source>
</reference>
<sequence length="475" mass="49817">MVSAPTGRIAAPRLVRLLGAWHAAGRPASSALVSALRLLVLDGRLPPGTALPAERELAAALGVSRTLVATAWEALRAEGLLRSRRGAGTWTALPGRPRPQDPPQDQPLDLARAAPAALPAVAHAVDAVRGDLAAELAGHGYHEYGLDLLRERLAARYTARGLPTTADEVLVTNGAHHALALVLRAFTGPGDRVLVDQPTYPNAIDAIAAAHAIPVPVPLLEDGWDLDGVAAALRQSGPRLAYLVVDFHNPTGLLLDAGGRADLTALAARARVPLVVDETLAELDLRAAPPRLAPVRGPGTVITIGSAGKSHWGGLRIGWVRADAEVVRRLAAARHAFDLGSPVVEQLVIAHLYADPEPAIAERRAELAERRDLLVGELRAHCPDWGFRVPDGGLGLWCELPGPFSSRLAAAARTVGVRLAPGARFSVHGGLERWLRVPFTLPEPALAEAVRRLSRVASVVGGSPGSDGEGLVPVA</sequence>
<comment type="similarity">
    <text evidence="1">In the C-terminal section; belongs to the class-I pyridoxal-phosphate-dependent aminotransferase family.</text>
</comment>
<evidence type="ECO:0000259" key="7">
    <source>
        <dbReference type="PROSITE" id="PS50949"/>
    </source>
</evidence>
<evidence type="ECO:0000256" key="1">
    <source>
        <dbReference type="ARBA" id="ARBA00005384"/>
    </source>
</evidence>
<evidence type="ECO:0000256" key="5">
    <source>
        <dbReference type="ARBA" id="ARBA00023163"/>
    </source>
</evidence>
<dbReference type="Pfam" id="PF00155">
    <property type="entry name" value="Aminotran_1_2"/>
    <property type="match status" value="1"/>
</dbReference>
<evidence type="ECO:0000313" key="8">
    <source>
        <dbReference type="EMBL" id="MFC5285867.1"/>
    </source>
</evidence>
<dbReference type="EMBL" id="JBHSKF010000001">
    <property type="protein sequence ID" value="MFC5285867.1"/>
    <property type="molecule type" value="Genomic_DNA"/>
</dbReference>
<evidence type="ECO:0000256" key="4">
    <source>
        <dbReference type="ARBA" id="ARBA00023125"/>
    </source>
</evidence>
<dbReference type="GO" id="GO:0008483">
    <property type="term" value="F:transaminase activity"/>
    <property type="evidence" value="ECO:0007669"/>
    <property type="project" value="UniProtKB-KW"/>
</dbReference>
<dbReference type="Gene3D" id="3.40.640.10">
    <property type="entry name" value="Type I PLP-dependent aspartate aminotransferase-like (Major domain)"/>
    <property type="match status" value="1"/>
</dbReference>
<feature type="compositionally biased region" description="Pro residues" evidence="6">
    <location>
        <begin position="96"/>
        <end position="105"/>
    </location>
</feature>
<dbReference type="InterPro" id="IPR015421">
    <property type="entry name" value="PyrdxlP-dep_Trfase_major"/>
</dbReference>
<dbReference type="SUPFAM" id="SSF53383">
    <property type="entry name" value="PLP-dependent transferases"/>
    <property type="match status" value="1"/>
</dbReference>
<organism evidence="8 9">
    <name type="scientific">Actinokineospora guangxiensis</name>
    <dbReference type="NCBI Taxonomy" id="1490288"/>
    <lineage>
        <taxon>Bacteria</taxon>
        <taxon>Bacillati</taxon>
        <taxon>Actinomycetota</taxon>
        <taxon>Actinomycetes</taxon>
        <taxon>Pseudonocardiales</taxon>
        <taxon>Pseudonocardiaceae</taxon>
        <taxon>Actinokineospora</taxon>
    </lineage>
</organism>
<dbReference type="InterPro" id="IPR036388">
    <property type="entry name" value="WH-like_DNA-bd_sf"/>
</dbReference>
<keyword evidence="8" id="KW-0032">Aminotransferase</keyword>
<keyword evidence="9" id="KW-1185">Reference proteome</keyword>
<protein>
    <submittedName>
        <fullName evidence="8">PLP-dependent aminotransferase family protein</fullName>
    </submittedName>
</protein>
<accession>A0ABW0EEP8</accession>
<evidence type="ECO:0000256" key="6">
    <source>
        <dbReference type="SAM" id="MobiDB-lite"/>
    </source>
</evidence>
<keyword evidence="3" id="KW-0805">Transcription regulation</keyword>
<dbReference type="InterPro" id="IPR036390">
    <property type="entry name" value="WH_DNA-bd_sf"/>
</dbReference>
<keyword evidence="2" id="KW-0663">Pyridoxal phosphate</keyword>
<dbReference type="RefSeq" id="WP_378243819.1">
    <property type="nucleotide sequence ID" value="NZ_JBHSKF010000001.1"/>
</dbReference>
<dbReference type="PANTHER" id="PTHR46577:SF1">
    <property type="entry name" value="HTH-TYPE TRANSCRIPTIONAL REGULATORY PROTEIN GABR"/>
    <property type="match status" value="1"/>
</dbReference>
<keyword evidence="5" id="KW-0804">Transcription</keyword>
<dbReference type="Gene3D" id="1.10.10.10">
    <property type="entry name" value="Winged helix-like DNA-binding domain superfamily/Winged helix DNA-binding domain"/>
    <property type="match status" value="1"/>
</dbReference>
<dbReference type="InterPro" id="IPR000524">
    <property type="entry name" value="Tscrpt_reg_HTH_GntR"/>
</dbReference>
<dbReference type="CDD" id="cd07377">
    <property type="entry name" value="WHTH_GntR"/>
    <property type="match status" value="1"/>
</dbReference>
<dbReference type="InterPro" id="IPR004839">
    <property type="entry name" value="Aminotransferase_I/II_large"/>
</dbReference>
<feature type="region of interest" description="Disordered" evidence="6">
    <location>
        <begin position="88"/>
        <end position="107"/>
    </location>
</feature>